<evidence type="ECO:0000313" key="2">
    <source>
        <dbReference type="Proteomes" id="UP000034588"/>
    </source>
</evidence>
<gene>
    <name evidence="1" type="ORF">UY48_C0007G0023</name>
</gene>
<reference evidence="1 2" key="1">
    <citation type="journal article" date="2015" name="Nature">
        <title>rRNA introns, odd ribosomes, and small enigmatic genomes across a large radiation of phyla.</title>
        <authorList>
            <person name="Brown C.T."/>
            <person name="Hug L.A."/>
            <person name="Thomas B.C."/>
            <person name="Sharon I."/>
            <person name="Castelle C.J."/>
            <person name="Singh A."/>
            <person name="Wilkins M.J."/>
            <person name="Williams K.H."/>
            <person name="Banfield J.F."/>
        </authorList>
    </citation>
    <scope>NUCLEOTIDE SEQUENCE [LARGE SCALE GENOMIC DNA]</scope>
</reference>
<evidence type="ECO:0000313" key="1">
    <source>
        <dbReference type="EMBL" id="KKW12934.1"/>
    </source>
</evidence>
<comment type="caution">
    <text evidence="1">The sequence shown here is derived from an EMBL/GenBank/DDBJ whole genome shotgun (WGS) entry which is preliminary data.</text>
</comment>
<accession>A0A0G1Z2E0</accession>
<dbReference type="AlphaFoldDB" id="A0A0G1Z2E0"/>
<organism evidence="1 2">
    <name type="scientific">Candidatus Gottesmanbacteria bacterium GW2011_GWB1_49_7</name>
    <dbReference type="NCBI Taxonomy" id="1618448"/>
    <lineage>
        <taxon>Bacteria</taxon>
        <taxon>Candidatus Gottesmaniibacteriota</taxon>
    </lineage>
</organism>
<sequence>MINPAEHEKLDSEQQLRCVLRSLESITGVKATADEEAYRRDQIIIQKNTFAPLFDKNITLDLLIKSLQAERDNVRTLVERIMDSESPVGLALKQYSMSEQDMYPKRVAELLAKGDQVILVTASHVAHLGQDVGQKSLVSLSDAHTRVPLEPHRVVHVMTFTLKR</sequence>
<dbReference type="EMBL" id="LCQD01000007">
    <property type="protein sequence ID" value="KKW12934.1"/>
    <property type="molecule type" value="Genomic_DNA"/>
</dbReference>
<name>A0A0G1Z2E0_9BACT</name>
<proteinExistence type="predicted"/>
<protein>
    <submittedName>
        <fullName evidence="1">Uncharacterized protein</fullName>
    </submittedName>
</protein>
<dbReference type="Proteomes" id="UP000034588">
    <property type="component" value="Unassembled WGS sequence"/>
</dbReference>